<evidence type="ECO:0000313" key="10">
    <source>
        <dbReference type="Proteomes" id="UP000184171"/>
    </source>
</evidence>
<dbReference type="PANTHER" id="PTHR30224:SF4">
    <property type="entry name" value="ELECTRON TRANSPORT PROTEIN YCCM-RELATED"/>
    <property type="match status" value="1"/>
</dbReference>
<dbReference type="InterPro" id="IPR017900">
    <property type="entry name" value="4Fe4S_Fe_S_CS"/>
</dbReference>
<dbReference type="Pfam" id="PF13237">
    <property type="entry name" value="Fer4_10"/>
    <property type="match status" value="1"/>
</dbReference>
<keyword evidence="5" id="KW-0411">Iron-sulfur</keyword>
<dbReference type="GO" id="GO:0051536">
    <property type="term" value="F:iron-sulfur cluster binding"/>
    <property type="evidence" value="ECO:0007669"/>
    <property type="project" value="UniProtKB-KW"/>
</dbReference>
<evidence type="ECO:0000256" key="4">
    <source>
        <dbReference type="ARBA" id="ARBA00023004"/>
    </source>
</evidence>
<evidence type="ECO:0000256" key="5">
    <source>
        <dbReference type="ARBA" id="ARBA00023014"/>
    </source>
</evidence>
<reference evidence="9 10" key="1">
    <citation type="submission" date="2016-11" db="EMBL/GenBank/DDBJ databases">
        <authorList>
            <person name="Jaros S."/>
            <person name="Januszkiewicz K."/>
            <person name="Wedrychowicz H."/>
        </authorList>
    </citation>
    <scope>NUCLEOTIDE SEQUENCE [LARGE SCALE GENOMIC DNA]</scope>
    <source>
        <strain evidence="9 10">DSM 5091</strain>
    </source>
</reference>
<dbReference type="InterPro" id="IPR017896">
    <property type="entry name" value="4Fe4S_Fe-S-bd"/>
</dbReference>
<feature type="transmembrane region" description="Helical" evidence="7">
    <location>
        <begin position="179"/>
        <end position="201"/>
    </location>
</feature>
<name>A0A1M6JGS3_MALRU</name>
<keyword evidence="7" id="KW-0812">Transmembrane</keyword>
<dbReference type="RefSeq" id="WP_072909019.1">
    <property type="nucleotide sequence ID" value="NZ_FQZT01000008.1"/>
</dbReference>
<dbReference type="PANTHER" id="PTHR30224">
    <property type="entry name" value="ELECTRON TRANSPORT PROTEIN"/>
    <property type="match status" value="1"/>
</dbReference>
<dbReference type="Proteomes" id="UP000184171">
    <property type="component" value="Unassembled WGS sequence"/>
</dbReference>
<evidence type="ECO:0000256" key="2">
    <source>
        <dbReference type="ARBA" id="ARBA00022475"/>
    </source>
</evidence>
<evidence type="ECO:0000313" key="9">
    <source>
        <dbReference type="EMBL" id="SHJ45928.1"/>
    </source>
</evidence>
<dbReference type="OrthoDB" id="9784262at2"/>
<dbReference type="EMBL" id="FQZT01000008">
    <property type="protein sequence ID" value="SHJ45928.1"/>
    <property type="molecule type" value="Genomic_DNA"/>
</dbReference>
<comment type="subcellular location">
    <subcellularLocation>
        <location evidence="1">Cell membrane</location>
    </subcellularLocation>
</comment>
<dbReference type="GO" id="GO:0046872">
    <property type="term" value="F:metal ion binding"/>
    <property type="evidence" value="ECO:0007669"/>
    <property type="project" value="UniProtKB-KW"/>
</dbReference>
<keyword evidence="3" id="KW-0479">Metal-binding</keyword>
<evidence type="ECO:0000256" key="3">
    <source>
        <dbReference type="ARBA" id="ARBA00022723"/>
    </source>
</evidence>
<dbReference type="GO" id="GO:0005886">
    <property type="term" value="C:plasma membrane"/>
    <property type="evidence" value="ECO:0007669"/>
    <property type="project" value="UniProtKB-SubCell"/>
</dbReference>
<feature type="transmembrane region" description="Helical" evidence="7">
    <location>
        <begin position="134"/>
        <end position="153"/>
    </location>
</feature>
<proteinExistence type="predicted"/>
<dbReference type="Gene3D" id="3.30.70.20">
    <property type="match status" value="1"/>
</dbReference>
<evidence type="ECO:0000256" key="1">
    <source>
        <dbReference type="ARBA" id="ARBA00004236"/>
    </source>
</evidence>
<keyword evidence="10" id="KW-1185">Reference proteome</keyword>
<accession>A0A1M6JGS3</accession>
<feature type="transmembrane region" description="Helical" evidence="7">
    <location>
        <begin position="78"/>
        <end position="96"/>
    </location>
</feature>
<dbReference type="STRING" id="1122189.SAMN02745165_02444"/>
<evidence type="ECO:0000256" key="7">
    <source>
        <dbReference type="SAM" id="Phobius"/>
    </source>
</evidence>
<feature type="transmembrane region" description="Helical" evidence="7">
    <location>
        <begin position="16"/>
        <end position="36"/>
    </location>
</feature>
<dbReference type="PROSITE" id="PS00198">
    <property type="entry name" value="4FE4S_FER_1"/>
    <property type="match status" value="1"/>
</dbReference>
<evidence type="ECO:0000256" key="6">
    <source>
        <dbReference type="ARBA" id="ARBA00023136"/>
    </source>
</evidence>
<feature type="domain" description="4Fe-4S ferredoxin-type" evidence="8">
    <location>
        <begin position="225"/>
        <end position="253"/>
    </location>
</feature>
<dbReference type="AlphaFoldDB" id="A0A1M6JGS3"/>
<keyword evidence="2" id="KW-1003">Cell membrane</keyword>
<feature type="transmembrane region" description="Helical" evidence="7">
    <location>
        <begin position="291"/>
        <end position="312"/>
    </location>
</feature>
<evidence type="ECO:0000259" key="8">
    <source>
        <dbReference type="PROSITE" id="PS51379"/>
    </source>
</evidence>
<organism evidence="9 10">
    <name type="scientific">Malonomonas rubra DSM 5091</name>
    <dbReference type="NCBI Taxonomy" id="1122189"/>
    <lineage>
        <taxon>Bacteria</taxon>
        <taxon>Pseudomonadati</taxon>
        <taxon>Thermodesulfobacteriota</taxon>
        <taxon>Desulfuromonadia</taxon>
        <taxon>Desulfuromonadales</taxon>
        <taxon>Geopsychrobacteraceae</taxon>
        <taxon>Malonomonas</taxon>
    </lineage>
</organism>
<keyword evidence="4" id="KW-0408">Iron</keyword>
<dbReference type="InterPro" id="IPR052378">
    <property type="entry name" value="NosR_regulator"/>
</dbReference>
<keyword evidence="6 7" id="KW-0472">Membrane</keyword>
<dbReference type="Pfam" id="PF12801">
    <property type="entry name" value="Fer4_5"/>
    <property type="match status" value="2"/>
</dbReference>
<gene>
    <name evidence="9" type="ORF">SAMN02745165_02444</name>
</gene>
<sequence length="331" mass="37939">MKFLTGWNNVVRWRLLVQWAFLGWCLFLGVQFALFVRHFELLGQTAYYPRPPGVEGFLPIGALVSLKAWLTSGYFDHVHPAALVLFLTFLAMALFARKSFCSWLCPVGTLSEGLWKLGRKVFGKNFRIWRWLDLLFRVAKYGLLFFFIKLVLLDMPSMALKGFLQAPYWSMADIKMLHFFTRMSPTSLAVIAVLTVLSVFYQNFWCRYLCPYGALHGLFSFFSPLRIVRNQQSCTNCGACSRACPAQIDVQNKKYVCSVECTGCLTCVTHCPEKETLNIAFWKRPLPGWSFALLVLFLFSGGVLIGMMSGHWETSLQYSDYQRLVPLANRL</sequence>
<dbReference type="SUPFAM" id="SSF54862">
    <property type="entry name" value="4Fe-4S ferredoxins"/>
    <property type="match status" value="1"/>
</dbReference>
<keyword evidence="7" id="KW-1133">Transmembrane helix</keyword>
<protein>
    <submittedName>
        <fullName evidence="9">4Fe-4S binding domain-containing protein</fullName>
    </submittedName>
</protein>
<dbReference type="PROSITE" id="PS51379">
    <property type="entry name" value="4FE4S_FER_2"/>
    <property type="match status" value="1"/>
</dbReference>